<feature type="transmembrane region" description="Helical" evidence="1">
    <location>
        <begin position="45"/>
        <end position="65"/>
    </location>
</feature>
<evidence type="ECO:0000256" key="1">
    <source>
        <dbReference type="SAM" id="Phobius"/>
    </source>
</evidence>
<dbReference type="EMBL" id="LCGF01000038">
    <property type="protein sequence ID" value="KKT09348.1"/>
    <property type="molecule type" value="Genomic_DNA"/>
</dbReference>
<keyword evidence="1" id="KW-1133">Transmembrane helix</keyword>
<proteinExistence type="predicted"/>
<evidence type="ECO:0000313" key="2">
    <source>
        <dbReference type="EMBL" id="KKT09348.1"/>
    </source>
</evidence>
<accession>A0A0G1EHN9</accession>
<dbReference type="Proteomes" id="UP000033910">
    <property type="component" value="Unassembled WGS sequence"/>
</dbReference>
<evidence type="ECO:0000313" key="3">
    <source>
        <dbReference type="Proteomes" id="UP000033910"/>
    </source>
</evidence>
<reference evidence="2 3" key="1">
    <citation type="journal article" date="2015" name="Nature">
        <title>rRNA introns, odd ribosomes, and small enigmatic genomes across a large radiation of phyla.</title>
        <authorList>
            <person name="Brown C.T."/>
            <person name="Hug L.A."/>
            <person name="Thomas B.C."/>
            <person name="Sharon I."/>
            <person name="Castelle C.J."/>
            <person name="Singh A."/>
            <person name="Wilkins M.J."/>
            <person name="Williams K.H."/>
            <person name="Banfield J.F."/>
        </authorList>
    </citation>
    <scope>NUCLEOTIDE SEQUENCE [LARGE SCALE GENOMIC DNA]</scope>
</reference>
<protein>
    <submittedName>
        <fullName evidence="2">Uncharacterized protein</fullName>
    </submittedName>
</protein>
<name>A0A0G1EHN9_UNCKA</name>
<feature type="transmembrane region" description="Helical" evidence="1">
    <location>
        <begin position="12"/>
        <end position="29"/>
    </location>
</feature>
<keyword evidence="1" id="KW-0472">Membrane</keyword>
<sequence>MEEIGKVFTQLYIILGICASMYLLIYGYLDLRREVQNIRFSSQRVILLLAFIVIVVAVVIMFWAATISYAF</sequence>
<keyword evidence="1" id="KW-0812">Transmembrane</keyword>
<dbReference type="AlphaFoldDB" id="A0A0G1EHN9"/>
<gene>
    <name evidence="2" type="ORF">UV89_C0038G0003</name>
</gene>
<organism evidence="2 3">
    <name type="scientific">candidate division WWE3 bacterium GW2011_GWB2_43_22</name>
    <dbReference type="NCBI Taxonomy" id="1619118"/>
    <lineage>
        <taxon>Bacteria</taxon>
        <taxon>Katanobacteria</taxon>
    </lineage>
</organism>
<comment type="caution">
    <text evidence="2">The sequence shown here is derived from an EMBL/GenBank/DDBJ whole genome shotgun (WGS) entry which is preliminary data.</text>
</comment>